<reference evidence="2" key="2">
    <citation type="submission" date="2025-08" db="UniProtKB">
        <authorList>
            <consortium name="Ensembl"/>
        </authorList>
    </citation>
    <scope>IDENTIFICATION</scope>
</reference>
<keyword evidence="1" id="KW-0732">Signal</keyword>
<reference evidence="2" key="3">
    <citation type="submission" date="2025-09" db="UniProtKB">
        <authorList>
            <consortium name="Ensembl"/>
        </authorList>
    </citation>
    <scope>IDENTIFICATION</scope>
</reference>
<dbReference type="Ensembl" id="ENSEAST00005047915.1">
    <property type="protein sequence ID" value="ENSEASP00005062134.1"/>
    <property type="gene ID" value="ENSEASG00005030949.1"/>
</dbReference>
<dbReference type="GeneTree" id="ENSGT00940000163545"/>
<accession>A0A9L0K9U1</accession>
<evidence type="ECO:0000256" key="1">
    <source>
        <dbReference type="SAM" id="SignalP"/>
    </source>
</evidence>
<feature type="chain" id="PRO_5040371620" evidence="1">
    <location>
        <begin position="22"/>
        <end position="146"/>
    </location>
</feature>
<keyword evidence="3" id="KW-1185">Reference proteome</keyword>
<reference evidence="2 3" key="1">
    <citation type="journal article" date="2020" name="Nat. Commun.">
        <title>Donkey genomes provide new insights into domestication and selection for coat color.</title>
        <authorList>
            <person name="Wang"/>
            <person name="C."/>
            <person name="Li"/>
            <person name="H."/>
            <person name="Guo"/>
            <person name="Y."/>
            <person name="Huang"/>
            <person name="J."/>
            <person name="Sun"/>
            <person name="Y."/>
            <person name="Min"/>
            <person name="J."/>
            <person name="Wang"/>
            <person name="J."/>
            <person name="Fang"/>
            <person name="X."/>
            <person name="Zhao"/>
            <person name="Z."/>
            <person name="Wang"/>
            <person name="S."/>
            <person name="Zhang"/>
            <person name="Y."/>
            <person name="Liu"/>
            <person name="Q."/>
            <person name="Jiang"/>
            <person name="Q."/>
            <person name="Wang"/>
            <person name="X."/>
            <person name="Guo"/>
            <person name="Y."/>
            <person name="Yang"/>
            <person name="C."/>
            <person name="Wang"/>
            <person name="Y."/>
            <person name="Tian"/>
            <person name="F."/>
            <person name="Zhuang"/>
            <person name="G."/>
            <person name="Fan"/>
            <person name="Y."/>
            <person name="Gao"/>
            <person name="Q."/>
            <person name="Li"/>
            <person name="Y."/>
            <person name="Ju"/>
            <person name="Z."/>
            <person name="Li"/>
            <person name="J."/>
            <person name="Li"/>
            <person name="R."/>
            <person name="Hou"/>
            <person name="M."/>
            <person name="Yang"/>
            <person name="G."/>
            <person name="Liu"/>
            <person name="G."/>
            <person name="Liu"/>
            <person name="W."/>
            <person name="Guo"/>
            <person name="J."/>
            <person name="Pan"/>
            <person name="S."/>
            <person name="Fan"/>
            <person name="G."/>
            <person name="Zhang"/>
            <person name="W."/>
            <person name="Zhang"/>
            <person name="R."/>
            <person name="Yu"/>
            <person name="J."/>
            <person name="Zhang"/>
            <person name="X."/>
            <person name="Yin"/>
            <person name="Q."/>
            <person name="Ji"/>
            <person name="C."/>
            <person name="Jin"/>
            <person name="Y."/>
            <person name="Yue"/>
            <person name="G."/>
            <person name="Liu"/>
            <person name="M."/>
            <person name="Xu"/>
            <person name="J."/>
            <person name="Liu"/>
            <person name="S."/>
            <person name="Jordana"/>
            <person name="J."/>
            <person name="Noce"/>
            <person name="A."/>
            <person name="Amills"/>
            <person name="M."/>
            <person name="Wu"/>
            <person name="D.D."/>
            <person name="Li"/>
            <person name="S."/>
            <person name="Zhou"/>
            <person name="X. and Zhong"/>
            <person name="J."/>
        </authorList>
    </citation>
    <scope>NUCLEOTIDE SEQUENCE [LARGE SCALE GENOMIC DNA]</scope>
</reference>
<evidence type="ECO:0000313" key="3">
    <source>
        <dbReference type="Proteomes" id="UP000694387"/>
    </source>
</evidence>
<proteinExistence type="predicted"/>
<name>A0A9L0K9U1_EQUAS</name>
<evidence type="ECO:0000313" key="2">
    <source>
        <dbReference type="Ensembl" id="ENSEASP00005062134.1"/>
    </source>
</evidence>
<feature type="signal peptide" evidence="1">
    <location>
        <begin position="1"/>
        <end position="21"/>
    </location>
</feature>
<sequence>MGKQVLFWVSLSFSSLGIMDCGITQSPKSLIREEGEDGAMYWYLQDPEPGLRLIYYLQVVNAVQKGDSASWERKNQTALHFCASNRDTVKHCHLLSVHKCVPSPASHQMAGFSRLITLICQLSSTSTRPPRQLLPSTCFVEWNGHQ</sequence>
<dbReference type="SUPFAM" id="SSF48726">
    <property type="entry name" value="Immunoglobulin"/>
    <property type="match status" value="1"/>
</dbReference>
<dbReference type="InterPro" id="IPR036179">
    <property type="entry name" value="Ig-like_dom_sf"/>
</dbReference>
<protein>
    <submittedName>
        <fullName evidence="2">Uncharacterized protein</fullName>
    </submittedName>
</protein>
<organism evidence="2 3">
    <name type="scientific">Equus asinus</name>
    <name type="common">Donkey</name>
    <name type="synonym">Equus africanus asinus</name>
    <dbReference type="NCBI Taxonomy" id="9793"/>
    <lineage>
        <taxon>Eukaryota</taxon>
        <taxon>Metazoa</taxon>
        <taxon>Chordata</taxon>
        <taxon>Craniata</taxon>
        <taxon>Vertebrata</taxon>
        <taxon>Euteleostomi</taxon>
        <taxon>Mammalia</taxon>
        <taxon>Eutheria</taxon>
        <taxon>Laurasiatheria</taxon>
        <taxon>Perissodactyla</taxon>
        <taxon>Equidae</taxon>
        <taxon>Equus</taxon>
    </lineage>
</organism>
<dbReference type="AlphaFoldDB" id="A0A9L0K9U1"/>
<dbReference type="Proteomes" id="UP000694387">
    <property type="component" value="Chromosome 1"/>
</dbReference>